<dbReference type="Pfam" id="PF00487">
    <property type="entry name" value="FA_desaturase"/>
    <property type="match status" value="1"/>
</dbReference>
<sequence>MGAALRQKPTDYFSRDQIRALRKRSSWHATWLLVHCWGVIVATWAVCALWTNPLVVAVGVVIVGARQLGLTVLNHDGAHHLLYSNRGLNDWVSEWILNRPLFGASVYGYRKSHLEHHKHTQQQGDPDLVLSAPFPITKESFRRKVWRDLSGQTGWKQRKEIFVSAFRRTGGPISNRFHRAAYRLGPNLLINVGFLAGFAACGVWYLYFFLWLLPSMTWLLFISRLRNIGEHACVVDNDDRLLNTRTTRASWLERVFIAPYWVNYHLEHHLLVSCPCYRLRRAHRILMDGGHGPAMDLQPSYAQVIRLATAAA</sequence>
<dbReference type="GO" id="GO:0016717">
    <property type="term" value="F:oxidoreductase activity, acting on paired donors, with oxidation of a pair of donors resulting in the reduction of molecular oxygen to two molecules of water"/>
    <property type="evidence" value="ECO:0007669"/>
    <property type="project" value="TreeGrafter"/>
</dbReference>
<evidence type="ECO:0000256" key="1">
    <source>
        <dbReference type="SAM" id="Phobius"/>
    </source>
</evidence>
<gene>
    <name evidence="3" type="ORF">METZ01_LOCUS27413</name>
</gene>
<dbReference type="EMBL" id="UINC01001216">
    <property type="protein sequence ID" value="SUZ74559.1"/>
    <property type="molecule type" value="Genomic_DNA"/>
</dbReference>
<organism evidence="3">
    <name type="scientific">marine metagenome</name>
    <dbReference type="NCBI Taxonomy" id="408172"/>
    <lineage>
        <taxon>unclassified sequences</taxon>
        <taxon>metagenomes</taxon>
        <taxon>ecological metagenomes</taxon>
    </lineage>
</organism>
<accession>A0A381Q833</accession>
<dbReference type="GO" id="GO:0008610">
    <property type="term" value="P:lipid biosynthetic process"/>
    <property type="evidence" value="ECO:0007669"/>
    <property type="project" value="UniProtKB-ARBA"/>
</dbReference>
<evidence type="ECO:0000313" key="3">
    <source>
        <dbReference type="EMBL" id="SUZ74559.1"/>
    </source>
</evidence>
<keyword evidence="1" id="KW-1133">Transmembrane helix</keyword>
<name>A0A381Q833_9ZZZZ</name>
<keyword evidence="1" id="KW-0472">Membrane</keyword>
<feature type="domain" description="Fatty acid desaturase" evidence="2">
    <location>
        <begin position="53"/>
        <end position="288"/>
    </location>
</feature>
<protein>
    <recommendedName>
        <fullName evidence="2">Fatty acid desaturase domain-containing protein</fullName>
    </recommendedName>
</protein>
<keyword evidence="1" id="KW-0812">Transmembrane</keyword>
<dbReference type="InterPro" id="IPR012171">
    <property type="entry name" value="Fatty_acid_desaturase"/>
</dbReference>
<dbReference type="PANTHER" id="PTHR19353:SF19">
    <property type="entry name" value="DELTA(5) FATTY ACID DESATURASE C-RELATED"/>
    <property type="match status" value="1"/>
</dbReference>
<proteinExistence type="predicted"/>
<dbReference type="GO" id="GO:0016020">
    <property type="term" value="C:membrane"/>
    <property type="evidence" value="ECO:0007669"/>
    <property type="project" value="TreeGrafter"/>
</dbReference>
<feature type="transmembrane region" description="Helical" evidence="1">
    <location>
        <begin position="29"/>
        <end position="51"/>
    </location>
</feature>
<feature type="transmembrane region" description="Helical" evidence="1">
    <location>
        <begin position="188"/>
        <end position="213"/>
    </location>
</feature>
<dbReference type="CDD" id="cd03510">
    <property type="entry name" value="Rhizobitoxine-FADS-like"/>
    <property type="match status" value="1"/>
</dbReference>
<reference evidence="3" key="1">
    <citation type="submission" date="2018-05" db="EMBL/GenBank/DDBJ databases">
        <authorList>
            <person name="Lanie J.A."/>
            <person name="Ng W.-L."/>
            <person name="Kazmierczak K.M."/>
            <person name="Andrzejewski T.M."/>
            <person name="Davidsen T.M."/>
            <person name="Wayne K.J."/>
            <person name="Tettelin H."/>
            <person name="Glass J.I."/>
            <person name="Rusch D."/>
            <person name="Podicherti R."/>
            <person name="Tsui H.-C.T."/>
            <person name="Winkler M.E."/>
        </authorList>
    </citation>
    <scope>NUCLEOTIDE SEQUENCE</scope>
</reference>
<dbReference type="AlphaFoldDB" id="A0A381Q833"/>
<dbReference type="PANTHER" id="PTHR19353">
    <property type="entry name" value="FATTY ACID DESATURASE 2"/>
    <property type="match status" value="1"/>
</dbReference>
<evidence type="ECO:0000259" key="2">
    <source>
        <dbReference type="Pfam" id="PF00487"/>
    </source>
</evidence>
<dbReference type="InterPro" id="IPR005804">
    <property type="entry name" value="FA_desaturase_dom"/>
</dbReference>